<accession>V4VR96</accession>
<dbReference type="GO" id="GO:0009570">
    <property type="term" value="C:chloroplast stroma"/>
    <property type="evidence" value="ECO:0007669"/>
    <property type="project" value="TreeGrafter"/>
</dbReference>
<evidence type="ECO:0000313" key="5">
    <source>
        <dbReference type="Proteomes" id="UP000030687"/>
    </source>
</evidence>
<dbReference type="GO" id="GO:0005504">
    <property type="term" value="F:fatty acid binding"/>
    <property type="evidence" value="ECO:0007669"/>
    <property type="project" value="TreeGrafter"/>
</dbReference>
<proteinExistence type="inferred from homology"/>
<dbReference type="SMR" id="V4VR96"/>
<dbReference type="EMBL" id="KI536661">
    <property type="protein sequence ID" value="ESR55559.1"/>
    <property type="molecule type" value="Genomic_DNA"/>
</dbReference>
<dbReference type="InterPro" id="IPR016087">
    <property type="entry name" value="Chalcone_isomerase"/>
</dbReference>
<evidence type="ECO:0000313" key="4">
    <source>
        <dbReference type="EMBL" id="ESR55559.1"/>
    </source>
</evidence>
<dbReference type="PANTHER" id="PTHR47698:SF2">
    <property type="entry name" value="FATTY-ACID-BINDING PROTEIN 3, CHLOROPLASTIC"/>
    <property type="match status" value="1"/>
</dbReference>
<dbReference type="eggNOG" id="ENOG502QQUK">
    <property type="taxonomic scope" value="Eukaryota"/>
</dbReference>
<dbReference type="OMA" id="FIFLTWP"/>
<dbReference type="SUPFAM" id="SSF54626">
    <property type="entry name" value="Chalcone isomerase"/>
    <property type="match status" value="1"/>
</dbReference>
<name>V4VR96_CITCL</name>
<dbReference type="PANTHER" id="PTHR47698">
    <property type="entry name" value="FATTY-ACID-BINDING PROTEIN 3, CHLOROPLASTIC"/>
    <property type="match status" value="1"/>
</dbReference>
<dbReference type="GO" id="GO:0016872">
    <property type="term" value="F:intramolecular lyase activity"/>
    <property type="evidence" value="ECO:0007669"/>
    <property type="project" value="InterPro"/>
</dbReference>
<dbReference type="STRING" id="85681.V4VR96"/>
<dbReference type="FunCoup" id="V4VR96">
    <property type="interactions" value="522"/>
</dbReference>
<dbReference type="Pfam" id="PF02431">
    <property type="entry name" value="Chalcone"/>
    <property type="match status" value="1"/>
</dbReference>
<evidence type="ECO:0000256" key="2">
    <source>
        <dbReference type="RuleBase" id="RU361158"/>
    </source>
</evidence>
<protein>
    <recommendedName>
        <fullName evidence="2">Chalcone-flavonone isomerase family protein</fullName>
    </recommendedName>
</protein>
<dbReference type="InterPro" id="IPR016088">
    <property type="entry name" value="Chalcone_isomerase_3-sand"/>
</dbReference>
<evidence type="ECO:0000256" key="1">
    <source>
        <dbReference type="ARBA" id="ARBA00007166"/>
    </source>
</evidence>
<dbReference type="InParanoid" id="V4VR96"/>
<dbReference type="OrthoDB" id="18193at2759"/>
<dbReference type="InterPro" id="IPR036298">
    <property type="entry name" value="Chalcone_isomerase_sf"/>
</dbReference>
<dbReference type="InterPro" id="IPR016089">
    <property type="entry name" value="Chalcone_isomerase_bundle_sf"/>
</dbReference>
<reference evidence="4 5" key="1">
    <citation type="submission" date="2013-10" db="EMBL/GenBank/DDBJ databases">
        <authorList>
            <consortium name="International Citrus Genome Consortium"/>
            <person name="Jenkins J."/>
            <person name="Schmutz J."/>
            <person name="Prochnik S."/>
            <person name="Rokhsar D."/>
            <person name="Gmitter F."/>
            <person name="Ollitrault P."/>
            <person name="Machado M."/>
            <person name="Talon M."/>
            <person name="Wincker P."/>
            <person name="Jaillon O."/>
            <person name="Morgante M."/>
        </authorList>
    </citation>
    <scope>NUCLEOTIDE SEQUENCE</scope>
    <source>
        <strain evidence="5">cv. Clemenules</strain>
    </source>
</reference>
<keyword evidence="5" id="KW-1185">Reference proteome</keyword>
<dbReference type="Proteomes" id="UP000030687">
    <property type="component" value="Unassembled WGS sequence"/>
</dbReference>
<dbReference type="GO" id="GO:0006631">
    <property type="term" value="P:fatty acid metabolic process"/>
    <property type="evidence" value="ECO:0007669"/>
    <property type="project" value="TreeGrafter"/>
</dbReference>
<dbReference type="Gene3D" id="1.10.890.20">
    <property type="match status" value="1"/>
</dbReference>
<gene>
    <name evidence="4" type="ORF">CICLE_v10021578mg</name>
</gene>
<comment type="similarity">
    <text evidence="1 2">Belongs to the chalcone isomerase family.</text>
</comment>
<feature type="domain" description="Chalcone isomerase" evidence="3">
    <location>
        <begin position="80"/>
        <end position="275"/>
    </location>
</feature>
<dbReference type="Gramene" id="ESR55559">
    <property type="protein sequence ID" value="ESR55559"/>
    <property type="gene ID" value="CICLE_v10021578mg"/>
</dbReference>
<dbReference type="KEGG" id="cic:CICLE_v10021578mg"/>
<dbReference type="Gene3D" id="3.50.70.10">
    <property type="match status" value="1"/>
</dbReference>
<evidence type="ECO:0000259" key="3">
    <source>
        <dbReference type="Pfam" id="PF02431"/>
    </source>
</evidence>
<dbReference type="AlphaFoldDB" id="V4VR96"/>
<sequence length="279" mass="30080">MAAISTPICFSSLVIPCKTWKTNSSHLFLGKFAEPHANSFRNNPCSLLSAFSATRIQPHFTVKASSSSSVGSAEYTEEPVTKVKFQKSLSLPGYSSPLSLLGTGYREKVFAIIGVKVYAAGLYINQSILSKLNAWKGKGAANIQEDSSLFDTIYQAPSEKSLKIVLVRDVDGKTFWDALDDAISPRIRIPTPVDESALSTFRSIFQGRNLMKGTFIFLTWLDPSKMLVSISGDGLPSGVDATIESENVTFALYDVFFGGAPVSPSLKASVATGLATILK</sequence>
<organism evidence="4 5">
    <name type="scientific">Citrus clementina</name>
    <name type="common">Clementine</name>
    <name type="synonym">Citrus deliciosa x Citrus sinensis</name>
    <dbReference type="NCBI Taxonomy" id="85681"/>
    <lineage>
        <taxon>Eukaryota</taxon>
        <taxon>Viridiplantae</taxon>
        <taxon>Streptophyta</taxon>
        <taxon>Embryophyta</taxon>
        <taxon>Tracheophyta</taxon>
        <taxon>Spermatophyta</taxon>
        <taxon>Magnoliopsida</taxon>
        <taxon>eudicotyledons</taxon>
        <taxon>Gunneridae</taxon>
        <taxon>Pentapetalae</taxon>
        <taxon>rosids</taxon>
        <taxon>malvids</taxon>
        <taxon>Sapindales</taxon>
        <taxon>Rutaceae</taxon>
        <taxon>Aurantioideae</taxon>
        <taxon>Citrus</taxon>
    </lineage>
</organism>